<feature type="compositionally biased region" description="Basic and acidic residues" evidence="1">
    <location>
        <begin position="32"/>
        <end position="45"/>
    </location>
</feature>
<name>A0A8X6IW50_9ARAC</name>
<dbReference type="AlphaFoldDB" id="A0A8X6IW50"/>
<dbReference type="EMBL" id="BMAV01027728">
    <property type="protein sequence ID" value="GFS61835.1"/>
    <property type="molecule type" value="Genomic_DNA"/>
</dbReference>
<dbReference type="Proteomes" id="UP000886998">
    <property type="component" value="Unassembled WGS sequence"/>
</dbReference>
<feature type="region of interest" description="Disordered" evidence="1">
    <location>
        <begin position="28"/>
        <end position="52"/>
    </location>
</feature>
<protein>
    <submittedName>
        <fullName evidence="2">Uncharacterized protein</fullName>
    </submittedName>
</protein>
<proteinExistence type="predicted"/>
<feature type="compositionally biased region" description="Basic and acidic residues" evidence="1">
    <location>
        <begin position="94"/>
        <end position="105"/>
    </location>
</feature>
<reference evidence="2" key="1">
    <citation type="submission" date="2020-08" db="EMBL/GenBank/DDBJ databases">
        <title>Multicomponent nature underlies the extraordinary mechanical properties of spider dragline silk.</title>
        <authorList>
            <person name="Kono N."/>
            <person name="Nakamura H."/>
            <person name="Mori M."/>
            <person name="Yoshida Y."/>
            <person name="Ohtoshi R."/>
            <person name="Malay A.D."/>
            <person name="Moran D.A.P."/>
            <person name="Tomita M."/>
            <person name="Numata K."/>
            <person name="Arakawa K."/>
        </authorList>
    </citation>
    <scope>NUCLEOTIDE SEQUENCE</scope>
</reference>
<evidence type="ECO:0000313" key="2">
    <source>
        <dbReference type="EMBL" id="GFS61835.1"/>
    </source>
</evidence>
<organism evidence="2 3">
    <name type="scientific">Trichonephila inaurata madagascariensis</name>
    <dbReference type="NCBI Taxonomy" id="2747483"/>
    <lineage>
        <taxon>Eukaryota</taxon>
        <taxon>Metazoa</taxon>
        <taxon>Ecdysozoa</taxon>
        <taxon>Arthropoda</taxon>
        <taxon>Chelicerata</taxon>
        <taxon>Arachnida</taxon>
        <taxon>Araneae</taxon>
        <taxon>Araneomorphae</taxon>
        <taxon>Entelegynae</taxon>
        <taxon>Araneoidea</taxon>
        <taxon>Nephilidae</taxon>
        <taxon>Trichonephila</taxon>
        <taxon>Trichonephila inaurata</taxon>
    </lineage>
</organism>
<keyword evidence="3" id="KW-1185">Reference proteome</keyword>
<sequence>MEDASRSSVAWASPLGSCIEAPDLINTHRCKKPSDTQREGKHELEWPTNTQIGGFHPHAAKYECYISRQPTERSHEESRHYERANQESISFDVTRAHDPIIHGDC</sequence>
<feature type="region of interest" description="Disordered" evidence="1">
    <location>
        <begin position="69"/>
        <end position="105"/>
    </location>
</feature>
<gene>
    <name evidence="2" type="ORF">TNIN_97771</name>
</gene>
<feature type="compositionally biased region" description="Basic and acidic residues" evidence="1">
    <location>
        <begin position="70"/>
        <end position="85"/>
    </location>
</feature>
<evidence type="ECO:0000256" key="1">
    <source>
        <dbReference type="SAM" id="MobiDB-lite"/>
    </source>
</evidence>
<comment type="caution">
    <text evidence="2">The sequence shown here is derived from an EMBL/GenBank/DDBJ whole genome shotgun (WGS) entry which is preliminary data.</text>
</comment>
<accession>A0A8X6IW50</accession>
<evidence type="ECO:0000313" key="3">
    <source>
        <dbReference type="Proteomes" id="UP000886998"/>
    </source>
</evidence>